<dbReference type="AlphaFoldDB" id="G7K9P9"/>
<dbReference type="Pfam" id="PF20175">
    <property type="entry name" value="Tra1_central"/>
    <property type="match status" value="1"/>
</dbReference>
<dbReference type="PaxDb" id="3880-AES96520"/>
<evidence type="ECO:0000313" key="2">
    <source>
        <dbReference type="EnsemblPlants" id="AES96520"/>
    </source>
</evidence>
<sequence>MMNDDNRKEEEGKGLQVLFQRHMFAVGNESLGKTLFTRPQFVIQARDWEALSDVLWLKEGLDHLLLTILHKVNDASGRVEDAPLTFDTLAVKHTQFLNSISDHVTLIMCRLMARVLRRMKFCSIVYGNSYFALHENNISGVGDAEFRVGKGILLWNNEWQLPEMPVHFRVPHLQQLQQLVEVQESAWVLIDSSNGNKLSGNSAVGVHGNLYADLKDILETWRLRTLNQWDCVSIWYDFRPLVLCLKGSDGLVSLGLLTLEALVDNLNPDFLEPSMANVMSEVIIALWSHLRPAPYHWGYSLPVPHSWRCINLAVEAIVHRNCGMDAFYRKKALKFLLVCLSSQLNLHGTVADEGHTS</sequence>
<dbReference type="PANTHER" id="PTHR11139">
    <property type="entry name" value="ATAXIA TELANGIECTASIA MUTATED ATM -RELATED"/>
    <property type="match status" value="1"/>
</dbReference>
<dbReference type="Proteomes" id="UP000002051">
    <property type="component" value="Chromosome 5"/>
</dbReference>
<dbReference type="eggNOG" id="KOG0889">
    <property type="taxonomic scope" value="Eukaryota"/>
</dbReference>
<dbReference type="STRING" id="3880.G7K9P9"/>
<gene>
    <name evidence="1" type="ordered locus">MTR_5g038110</name>
</gene>
<organism evidence="1 3">
    <name type="scientific">Medicago truncatula</name>
    <name type="common">Barrel medic</name>
    <name type="synonym">Medicago tribuloides</name>
    <dbReference type="NCBI Taxonomy" id="3880"/>
    <lineage>
        <taxon>Eukaryota</taxon>
        <taxon>Viridiplantae</taxon>
        <taxon>Streptophyta</taxon>
        <taxon>Embryophyta</taxon>
        <taxon>Tracheophyta</taxon>
        <taxon>Spermatophyta</taxon>
        <taxon>Magnoliopsida</taxon>
        <taxon>eudicotyledons</taxon>
        <taxon>Gunneridae</taxon>
        <taxon>Pentapetalae</taxon>
        <taxon>rosids</taxon>
        <taxon>fabids</taxon>
        <taxon>Fabales</taxon>
        <taxon>Fabaceae</taxon>
        <taxon>Papilionoideae</taxon>
        <taxon>50 kb inversion clade</taxon>
        <taxon>NPAAA clade</taxon>
        <taxon>Hologalegina</taxon>
        <taxon>IRL clade</taxon>
        <taxon>Trifolieae</taxon>
        <taxon>Medicago</taxon>
    </lineage>
</organism>
<reference evidence="1 3" key="1">
    <citation type="journal article" date="2011" name="Nature">
        <title>The Medicago genome provides insight into the evolution of rhizobial symbioses.</title>
        <authorList>
            <person name="Young N.D."/>
            <person name="Debelle F."/>
            <person name="Oldroyd G.E."/>
            <person name="Geurts R."/>
            <person name="Cannon S.B."/>
            <person name="Udvardi M.K."/>
            <person name="Benedito V.A."/>
            <person name="Mayer K.F."/>
            <person name="Gouzy J."/>
            <person name="Schoof H."/>
            <person name="Van de Peer Y."/>
            <person name="Proost S."/>
            <person name="Cook D.R."/>
            <person name="Meyers B.C."/>
            <person name="Spannagl M."/>
            <person name="Cheung F."/>
            <person name="De Mita S."/>
            <person name="Krishnakumar V."/>
            <person name="Gundlach H."/>
            <person name="Zhou S."/>
            <person name="Mudge J."/>
            <person name="Bharti A.K."/>
            <person name="Murray J.D."/>
            <person name="Naoumkina M.A."/>
            <person name="Rosen B."/>
            <person name="Silverstein K.A."/>
            <person name="Tang H."/>
            <person name="Rombauts S."/>
            <person name="Zhao P.X."/>
            <person name="Zhou P."/>
            <person name="Barbe V."/>
            <person name="Bardou P."/>
            <person name="Bechner M."/>
            <person name="Bellec A."/>
            <person name="Berger A."/>
            <person name="Berges H."/>
            <person name="Bidwell S."/>
            <person name="Bisseling T."/>
            <person name="Choisne N."/>
            <person name="Couloux A."/>
            <person name="Denny R."/>
            <person name="Deshpande S."/>
            <person name="Dai X."/>
            <person name="Doyle J.J."/>
            <person name="Dudez A.M."/>
            <person name="Farmer A.D."/>
            <person name="Fouteau S."/>
            <person name="Franken C."/>
            <person name="Gibelin C."/>
            <person name="Gish J."/>
            <person name="Goldstein S."/>
            <person name="Gonzalez A.J."/>
            <person name="Green P.J."/>
            <person name="Hallab A."/>
            <person name="Hartog M."/>
            <person name="Hua A."/>
            <person name="Humphray S.J."/>
            <person name="Jeong D.H."/>
            <person name="Jing Y."/>
            <person name="Jocker A."/>
            <person name="Kenton S.M."/>
            <person name="Kim D.J."/>
            <person name="Klee K."/>
            <person name="Lai H."/>
            <person name="Lang C."/>
            <person name="Lin S."/>
            <person name="Macmil S.L."/>
            <person name="Magdelenat G."/>
            <person name="Matthews L."/>
            <person name="McCorrison J."/>
            <person name="Monaghan E.L."/>
            <person name="Mun J.H."/>
            <person name="Najar F.Z."/>
            <person name="Nicholson C."/>
            <person name="Noirot C."/>
            <person name="O'Bleness M."/>
            <person name="Paule C.R."/>
            <person name="Poulain J."/>
            <person name="Prion F."/>
            <person name="Qin B."/>
            <person name="Qu C."/>
            <person name="Retzel E.F."/>
            <person name="Riddle C."/>
            <person name="Sallet E."/>
            <person name="Samain S."/>
            <person name="Samson N."/>
            <person name="Sanders I."/>
            <person name="Saurat O."/>
            <person name="Scarpelli C."/>
            <person name="Schiex T."/>
            <person name="Segurens B."/>
            <person name="Severin A.J."/>
            <person name="Sherrier D.J."/>
            <person name="Shi R."/>
            <person name="Sims S."/>
            <person name="Singer S.R."/>
            <person name="Sinharoy S."/>
            <person name="Sterck L."/>
            <person name="Viollet A."/>
            <person name="Wang B.B."/>
            <person name="Wang K."/>
            <person name="Wang M."/>
            <person name="Wang X."/>
            <person name="Warfsmann J."/>
            <person name="Weissenbach J."/>
            <person name="White D.D."/>
            <person name="White J.D."/>
            <person name="Wiley G.B."/>
            <person name="Wincker P."/>
            <person name="Xing Y."/>
            <person name="Yang L."/>
            <person name="Yao Z."/>
            <person name="Ying F."/>
            <person name="Zhai J."/>
            <person name="Zhou L."/>
            <person name="Zuber A."/>
            <person name="Denarie J."/>
            <person name="Dixon R.A."/>
            <person name="May G.D."/>
            <person name="Schwartz D.C."/>
            <person name="Rogers J."/>
            <person name="Quetier F."/>
            <person name="Town C.D."/>
            <person name="Roe B.A."/>
        </authorList>
    </citation>
    <scope>NUCLEOTIDE SEQUENCE [LARGE SCALE GENOMIC DNA]</scope>
    <source>
        <strain evidence="1">A17</strain>
        <strain evidence="2 3">cv. Jemalong A17</strain>
    </source>
</reference>
<dbReference type="InterPro" id="IPR050517">
    <property type="entry name" value="DDR_Repair_Kinase"/>
</dbReference>
<dbReference type="EnsemblPlants" id="AES96520">
    <property type="protein sequence ID" value="AES96520"/>
    <property type="gene ID" value="MTR_5g038110"/>
</dbReference>
<proteinExistence type="predicted"/>
<keyword evidence="3" id="KW-1185">Reference proteome</keyword>
<dbReference type="HOGENOM" id="CLU_777001_0_0_1"/>
<accession>A0A0C3XHN5</accession>
<reference evidence="1 3" key="2">
    <citation type="journal article" date="2014" name="BMC Genomics">
        <title>An improved genome release (version Mt4.0) for the model legume Medicago truncatula.</title>
        <authorList>
            <person name="Tang H."/>
            <person name="Krishnakumar V."/>
            <person name="Bidwell S."/>
            <person name="Rosen B."/>
            <person name="Chan A."/>
            <person name="Zhou S."/>
            <person name="Gentzbittel L."/>
            <person name="Childs K.L."/>
            <person name="Yandell M."/>
            <person name="Gundlach H."/>
            <person name="Mayer K.F."/>
            <person name="Schwartz D.C."/>
            <person name="Town C.D."/>
        </authorList>
    </citation>
    <scope>GENOME REANNOTATION</scope>
    <source>
        <strain evidence="2 3">cv. Jemalong A17</strain>
    </source>
</reference>
<protein>
    <submittedName>
        <fullName evidence="1">Transformation/transcription domain associated protein, putative</fullName>
    </submittedName>
</protein>
<accession>G7K9P9</accession>
<name>G7K9P9_MEDTR</name>
<evidence type="ECO:0000313" key="3">
    <source>
        <dbReference type="Proteomes" id="UP000002051"/>
    </source>
</evidence>
<dbReference type="EMBL" id="CM001221">
    <property type="protein sequence ID" value="AES96520.2"/>
    <property type="molecule type" value="Genomic_DNA"/>
</dbReference>
<dbReference type="InterPro" id="IPR046807">
    <property type="entry name" value="Tra1_central"/>
</dbReference>
<evidence type="ECO:0000313" key="1">
    <source>
        <dbReference type="EMBL" id="AES96520.2"/>
    </source>
</evidence>
<reference evidence="2" key="3">
    <citation type="submission" date="2015-04" db="UniProtKB">
        <authorList>
            <consortium name="EnsemblPlants"/>
        </authorList>
    </citation>
    <scope>IDENTIFICATION</scope>
    <source>
        <strain evidence="2">cv. Jemalong A17</strain>
    </source>
</reference>
<dbReference type="PANTHER" id="PTHR11139:SF1">
    <property type="entry name" value="TRANSFORMATION_TRANSCRIPTION DOMAIN-ASSOCIATED PROTEIN"/>
    <property type="match status" value="1"/>
</dbReference>